<dbReference type="InterPro" id="IPR036724">
    <property type="entry name" value="Cobalamin-bd_sf"/>
</dbReference>
<keyword evidence="4" id="KW-0949">S-adenosyl-L-methionine</keyword>
<evidence type="ECO:0000259" key="8">
    <source>
        <dbReference type="PROSITE" id="PS51332"/>
    </source>
</evidence>
<sequence length="442" mass="50872">MEKADVVLVYPQRAPVKGRHWIMPSLGLMYLSAALRQAGYTVRHIDHTFRERADVLAEVERLKPAVVGVYCMITMQDEAFSLAEDLRGKALLVVGGPYPSGEVEPFLDRFDLVAIGEGEDTIVEIMAHLDDRRFEEVQGLAFRREGEIVRTPPRVRKKDMSTLPLPYRGDLPHRDYIAYWRRHWKQATTPLMSTRGCPFRCEFCHKSVFGDLYSQRSSESVVDEMREIADLGYDHVWMSDDLFTLNYRRTMELCTAIEEAGLPLTWECLSRVTRVDRDLFVQMRRAGCRRVFFGIESGDEGVLKQMAKGITPEQSRATVEACTRAGIKAAGFFMVGYLGETEDSLLRTIRFSSRLPLDYVSYTVAYPLPGTKFYTRVKERRSEGEWHFARHNRLLFNSDFSERKLRFAILKGAVQHRLRRLHMKPLAGAFELATDPLLRALR</sequence>
<dbReference type="AlphaFoldDB" id="A0A934JZN3"/>
<dbReference type="SUPFAM" id="SSF102114">
    <property type="entry name" value="Radical SAM enzymes"/>
    <property type="match status" value="1"/>
</dbReference>
<dbReference type="SUPFAM" id="SSF52242">
    <property type="entry name" value="Cobalamin (vitamin B12)-binding domain"/>
    <property type="match status" value="1"/>
</dbReference>
<evidence type="ECO:0000256" key="5">
    <source>
        <dbReference type="ARBA" id="ARBA00022723"/>
    </source>
</evidence>
<dbReference type="PANTHER" id="PTHR43409">
    <property type="entry name" value="ANAEROBIC MAGNESIUM-PROTOPORPHYRIN IX MONOMETHYL ESTER CYCLASE-RELATED"/>
    <property type="match status" value="1"/>
</dbReference>
<dbReference type="InterPro" id="IPR023404">
    <property type="entry name" value="rSAM_horseshoe"/>
</dbReference>
<gene>
    <name evidence="10" type="ORF">JF922_12270</name>
</gene>
<feature type="domain" description="Radical SAM core" evidence="9">
    <location>
        <begin position="183"/>
        <end position="408"/>
    </location>
</feature>
<dbReference type="GO" id="GO:0051539">
    <property type="term" value="F:4 iron, 4 sulfur cluster binding"/>
    <property type="evidence" value="ECO:0007669"/>
    <property type="project" value="UniProtKB-KW"/>
</dbReference>
<evidence type="ECO:0000256" key="2">
    <source>
        <dbReference type="ARBA" id="ARBA00022603"/>
    </source>
</evidence>
<keyword evidence="11" id="KW-1185">Reference proteome</keyword>
<comment type="caution">
    <text evidence="10">The sequence shown here is derived from an EMBL/GenBank/DDBJ whole genome shotgun (WGS) entry which is preliminary data.</text>
</comment>
<dbReference type="InterPro" id="IPR034466">
    <property type="entry name" value="Methyltransferase_Class_B"/>
</dbReference>
<evidence type="ECO:0000256" key="6">
    <source>
        <dbReference type="ARBA" id="ARBA00023004"/>
    </source>
</evidence>
<keyword evidence="3" id="KW-0808">Transferase</keyword>
<dbReference type="SFLD" id="SFLDG01082">
    <property type="entry name" value="B12-binding_domain_containing"/>
    <property type="match status" value="1"/>
</dbReference>
<dbReference type="CDD" id="cd02068">
    <property type="entry name" value="radical_SAM_B12_BD"/>
    <property type="match status" value="1"/>
</dbReference>
<dbReference type="InterPro" id="IPR051198">
    <property type="entry name" value="BchE-like"/>
</dbReference>
<dbReference type="Gene3D" id="3.80.30.20">
    <property type="entry name" value="tm_1862 like domain"/>
    <property type="match status" value="1"/>
</dbReference>
<dbReference type="Gene3D" id="3.40.50.280">
    <property type="entry name" value="Cobalamin-binding domain"/>
    <property type="match status" value="1"/>
</dbReference>
<keyword evidence="6" id="KW-0408">Iron</keyword>
<dbReference type="InterPro" id="IPR006638">
    <property type="entry name" value="Elp3/MiaA/NifB-like_rSAM"/>
</dbReference>
<proteinExistence type="predicted"/>
<keyword evidence="7" id="KW-0411">Iron-sulfur</keyword>
<dbReference type="CDD" id="cd01335">
    <property type="entry name" value="Radical_SAM"/>
    <property type="match status" value="1"/>
</dbReference>
<evidence type="ECO:0000256" key="4">
    <source>
        <dbReference type="ARBA" id="ARBA00022691"/>
    </source>
</evidence>
<dbReference type="PROSITE" id="PS51332">
    <property type="entry name" value="B12_BINDING"/>
    <property type="match status" value="1"/>
</dbReference>
<accession>A0A934JZN3</accession>
<dbReference type="SMART" id="SM00729">
    <property type="entry name" value="Elp3"/>
    <property type="match status" value="1"/>
</dbReference>
<dbReference type="SFLD" id="SFLDS00029">
    <property type="entry name" value="Radical_SAM"/>
    <property type="match status" value="1"/>
</dbReference>
<organism evidence="10 11">
    <name type="scientific">Candidatus Nephthysia bennettiae</name>
    <dbReference type="NCBI Taxonomy" id="3127016"/>
    <lineage>
        <taxon>Bacteria</taxon>
        <taxon>Bacillati</taxon>
        <taxon>Candidatus Dormiibacterota</taxon>
        <taxon>Candidatus Dormibacteria</taxon>
        <taxon>Candidatus Dormibacterales</taxon>
        <taxon>Candidatus Dormibacteraceae</taxon>
        <taxon>Candidatus Nephthysia</taxon>
    </lineage>
</organism>
<comment type="cofactor">
    <cofactor evidence="1">
        <name>[4Fe-4S] cluster</name>
        <dbReference type="ChEBI" id="CHEBI:49883"/>
    </cofactor>
</comment>
<dbReference type="RefSeq" id="WP_338202049.1">
    <property type="nucleotide sequence ID" value="NZ_JAEKNR010000131.1"/>
</dbReference>
<evidence type="ECO:0000259" key="9">
    <source>
        <dbReference type="PROSITE" id="PS51918"/>
    </source>
</evidence>
<dbReference type="Pfam" id="PF02310">
    <property type="entry name" value="B12-binding"/>
    <property type="match status" value="1"/>
</dbReference>
<name>A0A934JZN3_9BACT</name>
<evidence type="ECO:0000256" key="7">
    <source>
        <dbReference type="ARBA" id="ARBA00023014"/>
    </source>
</evidence>
<dbReference type="InterPro" id="IPR006158">
    <property type="entry name" value="Cobalamin-bd"/>
</dbReference>
<protein>
    <submittedName>
        <fullName evidence="10">B12-binding domain-containing radical SAM protein</fullName>
    </submittedName>
</protein>
<dbReference type="PANTHER" id="PTHR43409:SF7">
    <property type="entry name" value="BLL1977 PROTEIN"/>
    <property type="match status" value="1"/>
</dbReference>
<keyword evidence="5" id="KW-0479">Metal-binding</keyword>
<dbReference type="GO" id="GO:0046872">
    <property type="term" value="F:metal ion binding"/>
    <property type="evidence" value="ECO:0007669"/>
    <property type="project" value="UniProtKB-KW"/>
</dbReference>
<feature type="domain" description="B12-binding" evidence="8">
    <location>
        <begin position="8"/>
        <end position="136"/>
    </location>
</feature>
<dbReference type="Pfam" id="PF04055">
    <property type="entry name" value="Radical_SAM"/>
    <property type="match status" value="1"/>
</dbReference>
<dbReference type="SFLD" id="SFLDG01123">
    <property type="entry name" value="methyltransferase_(Class_B)"/>
    <property type="match status" value="1"/>
</dbReference>
<dbReference type="Proteomes" id="UP000612893">
    <property type="component" value="Unassembled WGS sequence"/>
</dbReference>
<evidence type="ECO:0000313" key="11">
    <source>
        <dbReference type="Proteomes" id="UP000612893"/>
    </source>
</evidence>
<dbReference type="InterPro" id="IPR058240">
    <property type="entry name" value="rSAM_sf"/>
</dbReference>
<evidence type="ECO:0000256" key="3">
    <source>
        <dbReference type="ARBA" id="ARBA00022679"/>
    </source>
</evidence>
<dbReference type="InterPro" id="IPR007197">
    <property type="entry name" value="rSAM"/>
</dbReference>
<dbReference type="PROSITE" id="PS51918">
    <property type="entry name" value="RADICAL_SAM"/>
    <property type="match status" value="1"/>
</dbReference>
<reference evidence="10" key="1">
    <citation type="submission" date="2020-10" db="EMBL/GenBank/DDBJ databases">
        <title>Ca. Dormibacterota MAGs.</title>
        <authorList>
            <person name="Montgomery K."/>
        </authorList>
    </citation>
    <scope>NUCLEOTIDE SEQUENCE [LARGE SCALE GENOMIC DNA]</scope>
    <source>
        <strain evidence="10">SC8812_S17_10</strain>
    </source>
</reference>
<dbReference type="EMBL" id="JAEKNR010000131">
    <property type="protein sequence ID" value="MBJ7598841.1"/>
    <property type="molecule type" value="Genomic_DNA"/>
</dbReference>
<keyword evidence="2" id="KW-0489">Methyltransferase</keyword>
<evidence type="ECO:0000256" key="1">
    <source>
        <dbReference type="ARBA" id="ARBA00001966"/>
    </source>
</evidence>
<evidence type="ECO:0000313" key="10">
    <source>
        <dbReference type="EMBL" id="MBJ7598841.1"/>
    </source>
</evidence>